<reference evidence="2" key="1">
    <citation type="submission" date="2021-08" db="EMBL/GenBank/DDBJ databases">
        <title>Complete genome sequence of Moraxella sp strain PS-22.</title>
        <authorList>
            <person name="Das S.K."/>
        </authorList>
    </citation>
    <scope>NUCLEOTIDE SEQUENCE</scope>
    <source>
        <strain evidence="2">PS-22</strain>
    </source>
</reference>
<proteinExistence type="predicted"/>
<feature type="domain" description="N-acetyltransferase" evidence="1">
    <location>
        <begin position="13"/>
        <end position="192"/>
    </location>
</feature>
<dbReference type="Pfam" id="PF00583">
    <property type="entry name" value="Acetyltransf_1"/>
    <property type="match status" value="1"/>
</dbReference>
<dbReference type="EC" id="2.3.1.-" evidence="2"/>
<dbReference type="InterPro" id="IPR050276">
    <property type="entry name" value="MshD_Acetyltransferase"/>
</dbReference>
<dbReference type="CDD" id="cd04301">
    <property type="entry name" value="NAT_SF"/>
    <property type="match status" value="1"/>
</dbReference>
<dbReference type="GO" id="GO:0016747">
    <property type="term" value="F:acyltransferase activity, transferring groups other than amino-acyl groups"/>
    <property type="evidence" value="ECO:0007669"/>
    <property type="project" value="InterPro"/>
</dbReference>
<keyword evidence="3" id="KW-1185">Reference proteome</keyword>
<dbReference type="InterPro" id="IPR000182">
    <property type="entry name" value="GNAT_dom"/>
</dbReference>
<dbReference type="PROSITE" id="PS51186">
    <property type="entry name" value="GNAT"/>
    <property type="match status" value="1"/>
</dbReference>
<accession>A0A9X1USC8</accession>
<dbReference type="Proteomes" id="UP001139238">
    <property type="component" value="Unassembled WGS sequence"/>
</dbReference>
<dbReference type="PANTHER" id="PTHR43617">
    <property type="entry name" value="L-AMINO ACID N-ACETYLTRANSFERASE"/>
    <property type="match status" value="1"/>
</dbReference>
<dbReference type="PANTHER" id="PTHR43617:SF9">
    <property type="entry name" value="GNAT FAMILY ACETYLTRANSFERASE"/>
    <property type="match status" value="1"/>
</dbReference>
<evidence type="ECO:0000313" key="2">
    <source>
        <dbReference type="EMBL" id="MCG8148134.1"/>
    </source>
</evidence>
<gene>
    <name evidence="2" type="ORF">H9W84_08340</name>
</gene>
<keyword evidence="2" id="KW-0012">Acyltransferase</keyword>
<name>A0A9X1USC8_9GAMM</name>
<comment type="caution">
    <text evidence="2">The sequence shown here is derived from an EMBL/GenBank/DDBJ whole genome shotgun (WGS) entry which is preliminary data.</text>
</comment>
<dbReference type="RefSeq" id="WP_239742983.1">
    <property type="nucleotide sequence ID" value="NZ_JACSYB010000001.1"/>
</dbReference>
<dbReference type="Gene3D" id="3.40.630.30">
    <property type="match status" value="1"/>
</dbReference>
<evidence type="ECO:0000313" key="3">
    <source>
        <dbReference type="Proteomes" id="UP001139238"/>
    </source>
</evidence>
<dbReference type="InterPro" id="IPR016181">
    <property type="entry name" value="Acyl_CoA_acyltransferase"/>
</dbReference>
<protein>
    <submittedName>
        <fullName evidence="2">GNAT family N-acetyltransferase</fullName>
        <ecNumber evidence="2">2.3.1.-</ecNumber>
    </submittedName>
</protein>
<dbReference type="AlphaFoldDB" id="A0A9X1USC8"/>
<keyword evidence="2" id="KW-0808">Transferase</keyword>
<dbReference type="SUPFAM" id="SSF55729">
    <property type="entry name" value="Acyl-CoA N-acyltransferases (Nat)"/>
    <property type="match status" value="1"/>
</dbReference>
<sequence>MKNPDSDIDKNAVQLRVATQQDVENLVTLLNRCYRSDEGWTNEAALIGGIRTTTEEMTALIENPNIYLFVFENPHDSDDLLGCISVDFSPINHQPAAYIGTFAVHPAVQGRGIGDTMLSAVETFAIRHAHAKNLTYLPLTHLSMSILSHRPELLSYYQRRGYLLTGEKMAFPRDGNNGDPKRDDVFLEFLQKPIQANEASVKSSNTIE</sequence>
<evidence type="ECO:0000259" key="1">
    <source>
        <dbReference type="PROSITE" id="PS51186"/>
    </source>
</evidence>
<dbReference type="EMBL" id="JACSYB010000001">
    <property type="protein sequence ID" value="MCG8148134.1"/>
    <property type="molecule type" value="Genomic_DNA"/>
</dbReference>
<organism evidence="2 3">
    <name type="scientific">Moraxella tetraodonis</name>
    <dbReference type="NCBI Taxonomy" id="2767221"/>
    <lineage>
        <taxon>Bacteria</taxon>
        <taxon>Pseudomonadati</taxon>
        <taxon>Pseudomonadota</taxon>
        <taxon>Gammaproteobacteria</taxon>
        <taxon>Moraxellales</taxon>
        <taxon>Moraxellaceae</taxon>
        <taxon>Moraxella</taxon>
    </lineage>
</organism>